<accession>A0ABS5QGL9</accession>
<name>A0ABS5QGL9_9PROT</name>
<reference evidence="2 3" key="1">
    <citation type="submission" date="2021-05" db="EMBL/GenBank/DDBJ databases">
        <title>Roseococcus sp. XZZS9, whole genome shotgun sequencing project.</title>
        <authorList>
            <person name="Zhao G."/>
            <person name="Shen L."/>
        </authorList>
    </citation>
    <scope>NUCLEOTIDE SEQUENCE [LARGE SCALE GENOMIC DNA]</scope>
    <source>
        <strain evidence="2 3">XZZS9</strain>
    </source>
</reference>
<gene>
    <name evidence="2" type="ORF">KHU32_12185</name>
</gene>
<evidence type="ECO:0000313" key="2">
    <source>
        <dbReference type="EMBL" id="MBS7811698.1"/>
    </source>
</evidence>
<organism evidence="2 3">
    <name type="scientific">Roseococcus pinisoli</name>
    <dbReference type="NCBI Taxonomy" id="2835040"/>
    <lineage>
        <taxon>Bacteria</taxon>
        <taxon>Pseudomonadati</taxon>
        <taxon>Pseudomonadota</taxon>
        <taxon>Alphaproteobacteria</taxon>
        <taxon>Acetobacterales</taxon>
        <taxon>Roseomonadaceae</taxon>
        <taxon>Roseococcus</taxon>
    </lineage>
</organism>
<protein>
    <submittedName>
        <fullName evidence="2">Uncharacterized protein</fullName>
    </submittedName>
</protein>
<comment type="caution">
    <text evidence="2">The sequence shown here is derived from an EMBL/GenBank/DDBJ whole genome shotgun (WGS) entry which is preliminary data.</text>
</comment>
<dbReference type="RefSeq" id="WP_213670355.1">
    <property type="nucleotide sequence ID" value="NZ_JAHCDA010000002.1"/>
</dbReference>
<keyword evidence="1" id="KW-0732">Signal</keyword>
<evidence type="ECO:0000256" key="1">
    <source>
        <dbReference type="SAM" id="SignalP"/>
    </source>
</evidence>
<sequence>MGFRRSVLFALALGLPVPIAGAGAAPAVHEGRFAVSRATPMCIRAPCPPPYWSFHVGNLWLRAERIVIDPATLTSVQEAIRRASGLNSSTVEGRVSLEDGVATVLVRRFTPRPRR</sequence>
<feature type="signal peptide" evidence="1">
    <location>
        <begin position="1"/>
        <end position="22"/>
    </location>
</feature>
<feature type="chain" id="PRO_5046820201" evidence="1">
    <location>
        <begin position="23"/>
        <end position="115"/>
    </location>
</feature>
<dbReference type="Proteomes" id="UP000766336">
    <property type="component" value="Unassembled WGS sequence"/>
</dbReference>
<evidence type="ECO:0000313" key="3">
    <source>
        <dbReference type="Proteomes" id="UP000766336"/>
    </source>
</evidence>
<dbReference type="EMBL" id="JAHCDA010000002">
    <property type="protein sequence ID" value="MBS7811698.1"/>
    <property type="molecule type" value="Genomic_DNA"/>
</dbReference>
<proteinExistence type="predicted"/>
<keyword evidence="3" id="KW-1185">Reference proteome</keyword>